<dbReference type="Pfam" id="PF00356">
    <property type="entry name" value="LacI"/>
    <property type="match status" value="1"/>
</dbReference>
<gene>
    <name evidence="1" type="ORF">PFR_JS10_44</name>
</gene>
<accession>A0A2C7YPF4</accession>
<dbReference type="GeneID" id="61221118"/>
<protein>
    <submittedName>
        <fullName evidence="1">Transcriptional regulator</fullName>
    </submittedName>
</protein>
<dbReference type="GO" id="GO:0003700">
    <property type="term" value="F:DNA-binding transcription factor activity"/>
    <property type="evidence" value="ECO:0007669"/>
    <property type="project" value="TreeGrafter"/>
</dbReference>
<dbReference type="RefSeq" id="WP_048734422.1">
    <property type="nucleotide sequence ID" value="NZ_CCYN01000040.1"/>
</dbReference>
<dbReference type="PANTHER" id="PTHR30146:SF153">
    <property type="entry name" value="LACTOSE OPERON REPRESSOR"/>
    <property type="match status" value="1"/>
</dbReference>
<dbReference type="SUPFAM" id="SSF53822">
    <property type="entry name" value="Periplasmic binding protein-like I"/>
    <property type="match status" value="1"/>
</dbReference>
<dbReference type="PANTHER" id="PTHR30146">
    <property type="entry name" value="LACI-RELATED TRANSCRIPTIONAL REPRESSOR"/>
    <property type="match status" value="1"/>
</dbReference>
<dbReference type="GO" id="GO:0000976">
    <property type="term" value="F:transcription cis-regulatory region binding"/>
    <property type="evidence" value="ECO:0007669"/>
    <property type="project" value="TreeGrafter"/>
</dbReference>
<reference evidence="1" key="1">
    <citation type="submission" date="2016-05" db="EMBL/GenBank/DDBJ databases">
        <authorList>
            <person name="Lavstsen T."/>
            <person name="Jespersen J.S."/>
        </authorList>
    </citation>
    <scope>NUCLEOTIDE SEQUENCE</scope>
    <source>
        <strain evidence="1">PFRJS10</strain>
    </source>
</reference>
<dbReference type="InterPro" id="IPR001761">
    <property type="entry name" value="Peripla_BP/Lac1_sug-bd_dom"/>
</dbReference>
<name>A0A2C7YPF4_9ACTN</name>
<dbReference type="InterPro" id="IPR010982">
    <property type="entry name" value="Lambda_DNA-bd_dom_sf"/>
</dbReference>
<dbReference type="OMA" id="NARVIEG"/>
<dbReference type="CDD" id="cd06267">
    <property type="entry name" value="PBP1_LacI_sugar_binding-like"/>
    <property type="match status" value="1"/>
</dbReference>
<proteinExistence type="predicted"/>
<dbReference type="InterPro" id="IPR028082">
    <property type="entry name" value="Peripla_BP_I"/>
</dbReference>
<dbReference type="Gene3D" id="1.10.260.40">
    <property type="entry name" value="lambda repressor-like DNA-binding domains"/>
    <property type="match status" value="1"/>
</dbReference>
<dbReference type="InterPro" id="IPR000843">
    <property type="entry name" value="HTH_LacI"/>
</dbReference>
<dbReference type="SMART" id="SM00354">
    <property type="entry name" value="HTH_LACI"/>
    <property type="match status" value="1"/>
</dbReference>
<dbReference type="AlphaFoldDB" id="A0A2C7YPF4"/>
<dbReference type="CDD" id="cd01392">
    <property type="entry name" value="HTH_LacI"/>
    <property type="match status" value="1"/>
</dbReference>
<dbReference type="EMBL" id="LT576035">
    <property type="protein sequence ID" value="SBN37687.1"/>
    <property type="molecule type" value="Genomic_DNA"/>
</dbReference>
<sequence>MHATAPDDARVPGDAERPVPRRRVTIRDVARASFTSVATVSVALSGGAGVAAETRAHVQEVADRLGWRPNRYASNLRKTDSRLIGFVCEVEQVFQMGLVDSLYVAAQRKGLELVLAGATAHHDERTCVDESLRARCQAIILTGSGLTEAEMSELAGAVPLVSLCRLVHAPGVNVVVSDDRMGLGQAVDHLSQLGHRRIYYADGGPAYPLAASRSNAYLSAMDACGLGDNARVIEGGNTAADGVRAAGRVLDCKPLPTAVI</sequence>
<dbReference type="Pfam" id="PF00532">
    <property type="entry name" value="Peripla_BP_1"/>
    <property type="match status" value="1"/>
</dbReference>
<dbReference type="PROSITE" id="PS50932">
    <property type="entry name" value="HTH_LACI_2"/>
    <property type="match status" value="1"/>
</dbReference>
<dbReference type="SUPFAM" id="SSF47413">
    <property type="entry name" value="lambda repressor-like DNA-binding domains"/>
    <property type="match status" value="1"/>
</dbReference>
<evidence type="ECO:0000313" key="1">
    <source>
        <dbReference type="EMBL" id="SBN37687.1"/>
    </source>
</evidence>
<dbReference type="Gene3D" id="3.40.50.2300">
    <property type="match status" value="2"/>
</dbReference>
<organism evidence="1">
    <name type="scientific">Propionibacterium freudenreichii</name>
    <dbReference type="NCBI Taxonomy" id="1744"/>
    <lineage>
        <taxon>Bacteria</taxon>
        <taxon>Bacillati</taxon>
        <taxon>Actinomycetota</taxon>
        <taxon>Actinomycetes</taxon>
        <taxon>Propionibacteriales</taxon>
        <taxon>Propionibacteriaceae</taxon>
        <taxon>Propionibacterium</taxon>
    </lineage>
</organism>